<gene>
    <name evidence="2" type="ORF">CLO192961_LOCUS315838</name>
</gene>
<dbReference type="Proteomes" id="UP000766486">
    <property type="component" value="Unassembled WGS sequence"/>
</dbReference>
<evidence type="ECO:0000313" key="3">
    <source>
        <dbReference type="Proteomes" id="UP000766486"/>
    </source>
</evidence>
<name>A0ABY6UPQ7_BIOOC</name>
<reference evidence="2 3" key="1">
    <citation type="submission" date="2019-06" db="EMBL/GenBank/DDBJ databases">
        <authorList>
            <person name="Broberg M."/>
        </authorList>
    </citation>
    <scope>NUCLEOTIDE SEQUENCE [LARGE SCALE GENOMIC DNA]</scope>
</reference>
<keyword evidence="3" id="KW-1185">Reference proteome</keyword>
<dbReference type="EMBL" id="CABFNS010000837">
    <property type="protein sequence ID" value="VUC31984.1"/>
    <property type="molecule type" value="Genomic_DNA"/>
</dbReference>
<organism evidence="2 3">
    <name type="scientific">Bionectria ochroleuca</name>
    <name type="common">Gliocladium roseum</name>
    <dbReference type="NCBI Taxonomy" id="29856"/>
    <lineage>
        <taxon>Eukaryota</taxon>
        <taxon>Fungi</taxon>
        <taxon>Dikarya</taxon>
        <taxon>Ascomycota</taxon>
        <taxon>Pezizomycotina</taxon>
        <taxon>Sordariomycetes</taxon>
        <taxon>Hypocreomycetidae</taxon>
        <taxon>Hypocreales</taxon>
        <taxon>Bionectriaceae</taxon>
        <taxon>Clonostachys</taxon>
    </lineage>
</organism>
<comment type="caution">
    <text evidence="2">The sequence shown here is derived from an EMBL/GenBank/DDBJ whole genome shotgun (WGS) entry which is preliminary data.</text>
</comment>
<feature type="region of interest" description="Disordered" evidence="1">
    <location>
        <begin position="1"/>
        <end position="26"/>
    </location>
</feature>
<protein>
    <recommendedName>
        <fullName evidence="4">HNH nuclease domain-containing protein</fullName>
    </recommendedName>
</protein>
<evidence type="ECO:0000313" key="2">
    <source>
        <dbReference type="EMBL" id="VUC31984.1"/>
    </source>
</evidence>
<sequence>MEPQRTPEGQRTLEVQPDVTPRESDTNRPIITIRHPAYPSTAPPLLQLRAVDRTWIGKKPFHAYDHDTALIACSIVTGNTWGDGYIGLKNRKNNTYIKLIRERGEVLRTTEEYYYFVSKESTPDTKYPVVPCFEHWRFPHNDLPKPWKEISISGLPPDFDRLGGAPGAIERDMGAEKMTKHNEREVARLIPKKYEKWFLLNDMHEYRRSPRHPAAMDDLGNLISLPTAKLRRFQTYMFTIVPRKTLPHRVGPLVLRVFTPGERGEYVALYHNRSAGCIIDMAKEYLFARFALLLFRPSVMPFFRGEGGDTAIKSLHHRITWRDPMGRLIVDHNESRNEAQNVTIVATPPDTFDNSLEIPANPIQTSVNSVETSVNSVEFPGNLLETCVNSVEFPGNLLEISSSPLELSSCRKRKRSETVQADEANEVKDVIVVKEAIMVKEAIDVEEAPEAKRLDCGKGK</sequence>
<proteinExistence type="predicted"/>
<evidence type="ECO:0008006" key="4">
    <source>
        <dbReference type="Google" id="ProtNLM"/>
    </source>
</evidence>
<evidence type="ECO:0000256" key="1">
    <source>
        <dbReference type="SAM" id="MobiDB-lite"/>
    </source>
</evidence>
<accession>A0ABY6UPQ7</accession>